<dbReference type="RefSeq" id="WP_263369720.1">
    <property type="nucleotide sequence ID" value="NZ_JAGSYD010000001.1"/>
</dbReference>
<evidence type="ECO:0000259" key="3">
    <source>
        <dbReference type="Pfam" id="PF04909"/>
    </source>
</evidence>
<dbReference type="SUPFAM" id="SSF51556">
    <property type="entry name" value="Metallo-dependent hydrolases"/>
    <property type="match status" value="1"/>
</dbReference>
<dbReference type="InterPro" id="IPR006680">
    <property type="entry name" value="Amidohydro-rel"/>
</dbReference>
<gene>
    <name evidence="4" type="ORF">ACFQBQ_10585</name>
</gene>
<sequence>MHRRRFLTAAAGTALAATTRFAAAEAPAPTSSKLRTVALEEHFMAPGFVDYFADTYQNISPALAQRGLKALSDFGDGRLEVMDANGLDYAVLSLSGPGVQIEKDTATAVRKAREVNDLLAHEMQKRPTRYGGLAHLAMQDPKAAADELERSITQLKMQGAMINGQTNGAYLDLDKFSVFWERAAALEAPIYLHPGNPIDHPAVYAGHDELWGPVCSWNFETAAHALRMVFAGVFERYPKARLILGHMGETLPIELWRFDSRWPISHRGNKTLPHPPSYYIKRNIALTTSGVCDSIALRCAIDSMGLDNVMFSVDYPFEKTDVAMNFLRTAKVTEAERQAIAHGNATRLLRNMPTA</sequence>
<reference evidence="5" key="1">
    <citation type="journal article" date="2019" name="Int. J. Syst. Evol. Microbiol.">
        <title>The Global Catalogue of Microorganisms (GCM) 10K type strain sequencing project: providing services to taxonomists for standard genome sequencing and annotation.</title>
        <authorList>
            <consortium name="The Broad Institute Genomics Platform"/>
            <consortium name="The Broad Institute Genome Sequencing Center for Infectious Disease"/>
            <person name="Wu L."/>
            <person name="Ma J."/>
        </authorList>
    </citation>
    <scope>NUCLEOTIDE SEQUENCE [LARGE SCALE GENOMIC DNA]</scope>
    <source>
        <strain evidence="5">CGMCC 1.16026</strain>
    </source>
</reference>
<dbReference type="Proteomes" id="UP001596391">
    <property type="component" value="Unassembled WGS sequence"/>
</dbReference>
<feature type="domain" description="Amidohydrolase-related" evidence="3">
    <location>
        <begin position="74"/>
        <end position="350"/>
    </location>
</feature>
<name>A0ABW1Z976_9BACT</name>
<evidence type="ECO:0000256" key="2">
    <source>
        <dbReference type="SAM" id="SignalP"/>
    </source>
</evidence>
<dbReference type="Pfam" id="PF04909">
    <property type="entry name" value="Amidohydro_2"/>
    <property type="match status" value="1"/>
</dbReference>
<feature type="chain" id="PRO_5046872196" evidence="2">
    <location>
        <begin position="23"/>
        <end position="355"/>
    </location>
</feature>
<dbReference type="PANTHER" id="PTHR21240">
    <property type="entry name" value="2-AMINO-3-CARBOXYLMUCONATE-6-SEMIALDEHYDE DECARBOXYLASE"/>
    <property type="match status" value="1"/>
</dbReference>
<dbReference type="InterPro" id="IPR032466">
    <property type="entry name" value="Metal_Hydrolase"/>
</dbReference>
<comment type="caution">
    <text evidence="4">The sequence shown here is derived from an EMBL/GenBank/DDBJ whole genome shotgun (WGS) entry which is preliminary data.</text>
</comment>
<dbReference type="PANTHER" id="PTHR21240:SF30">
    <property type="entry name" value="AMIDOHYDROLASE-RELATED DOMAIN-CONTAINING PROTEIN-RELATED"/>
    <property type="match status" value="1"/>
</dbReference>
<keyword evidence="1" id="KW-0456">Lyase</keyword>
<dbReference type="EMBL" id="JBHSWI010000001">
    <property type="protein sequence ID" value="MFC6646019.1"/>
    <property type="molecule type" value="Genomic_DNA"/>
</dbReference>
<evidence type="ECO:0000256" key="1">
    <source>
        <dbReference type="ARBA" id="ARBA00023239"/>
    </source>
</evidence>
<keyword evidence="5" id="KW-1185">Reference proteome</keyword>
<protein>
    <submittedName>
        <fullName evidence="4">Amidohydrolase family protein</fullName>
    </submittedName>
</protein>
<proteinExistence type="predicted"/>
<dbReference type="InterPro" id="IPR006311">
    <property type="entry name" value="TAT_signal"/>
</dbReference>
<evidence type="ECO:0000313" key="5">
    <source>
        <dbReference type="Proteomes" id="UP001596391"/>
    </source>
</evidence>
<dbReference type="InterPro" id="IPR032465">
    <property type="entry name" value="ACMSD"/>
</dbReference>
<dbReference type="Gene3D" id="3.20.20.140">
    <property type="entry name" value="Metal-dependent hydrolases"/>
    <property type="match status" value="1"/>
</dbReference>
<accession>A0ABW1Z976</accession>
<feature type="signal peptide" evidence="2">
    <location>
        <begin position="1"/>
        <end position="22"/>
    </location>
</feature>
<evidence type="ECO:0000313" key="4">
    <source>
        <dbReference type="EMBL" id="MFC6646019.1"/>
    </source>
</evidence>
<dbReference type="PROSITE" id="PS51318">
    <property type="entry name" value="TAT"/>
    <property type="match status" value="1"/>
</dbReference>
<keyword evidence="2" id="KW-0732">Signal</keyword>
<organism evidence="4 5">
    <name type="scientific">Granulicella cerasi</name>
    <dbReference type="NCBI Taxonomy" id="741063"/>
    <lineage>
        <taxon>Bacteria</taxon>
        <taxon>Pseudomonadati</taxon>
        <taxon>Acidobacteriota</taxon>
        <taxon>Terriglobia</taxon>
        <taxon>Terriglobales</taxon>
        <taxon>Acidobacteriaceae</taxon>
        <taxon>Granulicella</taxon>
    </lineage>
</organism>